<feature type="chain" id="PRO_5040710998" evidence="1">
    <location>
        <begin position="28"/>
        <end position="77"/>
    </location>
</feature>
<protein>
    <submittedName>
        <fullName evidence="3">Uncharacterized protein</fullName>
    </submittedName>
</protein>
<comment type="caution">
    <text evidence="3">The sequence shown here is derived from an EMBL/GenBank/DDBJ whole genome shotgun (WGS) entry which is preliminary data.</text>
</comment>
<sequence length="77" mass="8514">MISTASANFIFALVLMTVLLLAPSTEAWSGNKAYDNRNLFGVVASKDYDDYGYATVEDADSVPDAFLIFSALLRWLR</sequence>
<dbReference type="AlphaFoldDB" id="A0A9N8HYF9"/>
<keyword evidence="1" id="KW-0732">Signal</keyword>
<evidence type="ECO:0000313" key="2">
    <source>
        <dbReference type="EMBL" id="CAB9526862.1"/>
    </source>
</evidence>
<name>A0A9N8HYF9_9STRA</name>
<evidence type="ECO:0000313" key="3">
    <source>
        <dbReference type="EMBL" id="CAB9530337.1"/>
    </source>
</evidence>
<dbReference type="EMBL" id="CAICTM010001899">
    <property type="protein sequence ID" value="CAB9526862.1"/>
    <property type="molecule type" value="Genomic_DNA"/>
</dbReference>
<keyword evidence="4" id="KW-1185">Reference proteome</keyword>
<dbReference type="Proteomes" id="UP001153069">
    <property type="component" value="Unassembled WGS sequence"/>
</dbReference>
<organism evidence="3 4">
    <name type="scientific">Seminavis robusta</name>
    <dbReference type="NCBI Taxonomy" id="568900"/>
    <lineage>
        <taxon>Eukaryota</taxon>
        <taxon>Sar</taxon>
        <taxon>Stramenopiles</taxon>
        <taxon>Ochrophyta</taxon>
        <taxon>Bacillariophyta</taxon>
        <taxon>Bacillariophyceae</taxon>
        <taxon>Bacillariophycidae</taxon>
        <taxon>Naviculales</taxon>
        <taxon>Naviculaceae</taxon>
        <taxon>Seminavis</taxon>
    </lineage>
</organism>
<evidence type="ECO:0000313" key="4">
    <source>
        <dbReference type="Proteomes" id="UP001153069"/>
    </source>
</evidence>
<accession>A0A9N8HYF9</accession>
<evidence type="ECO:0000256" key="1">
    <source>
        <dbReference type="SAM" id="SignalP"/>
    </source>
</evidence>
<reference evidence="3" key="1">
    <citation type="submission" date="2020-06" db="EMBL/GenBank/DDBJ databases">
        <authorList>
            <consortium name="Plant Systems Biology data submission"/>
        </authorList>
    </citation>
    <scope>NUCLEOTIDE SEQUENCE</scope>
    <source>
        <strain evidence="3">D6</strain>
    </source>
</reference>
<gene>
    <name evidence="2" type="ORF">SEMRO_1901_G304380.1</name>
    <name evidence="3" type="ORF">SEMRO_2842_G338290.1</name>
</gene>
<dbReference type="EMBL" id="CAICTM010002840">
    <property type="protein sequence ID" value="CAB9530337.1"/>
    <property type="molecule type" value="Genomic_DNA"/>
</dbReference>
<feature type="signal peptide" evidence="1">
    <location>
        <begin position="1"/>
        <end position="27"/>
    </location>
</feature>
<proteinExistence type="predicted"/>